<comment type="caution">
    <text evidence="5">The sequence shown here is derived from an EMBL/GenBank/DDBJ whole genome shotgun (WGS) entry which is preliminary data.</text>
</comment>
<sequence>MNTDSRVTTLIVDNDAWVRRGMKDILEATPDIVVVAEAEDGDQVPAKVTRFRPHVVLMDLKMVRVGGLEATRQLMLMPNPPKVIAMTAFDVDGLVIEAVEAGAHSFMRKDAAPEAFQQAVRVVASDHALFSRDSLRAIAESTPREPVRDQTALAVLTDREREVLVQLATGLGNGEIAERMYLGETTIKSHVSSLFSKLGVNNRVRASLVAYRCGLVV</sequence>
<dbReference type="PRINTS" id="PR00038">
    <property type="entry name" value="HTHLUXR"/>
</dbReference>
<organism evidence="5">
    <name type="scientific">Nocardia globerula</name>
    <dbReference type="NCBI Taxonomy" id="1818"/>
    <lineage>
        <taxon>Bacteria</taxon>
        <taxon>Bacillati</taxon>
        <taxon>Actinomycetota</taxon>
        <taxon>Actinomycetes</taxon>
        <taxon>Mycobacteriales</taxon>
        <taxon>Nocardiaceae</taxon>
        <taxon>Nocardia</taxon>
    </lineage>
</organism>
<keyword evidence="1" id="KW-0597">Phosphoprotein</keyword>
<dbReference type="Pfam" id="PF00196">
    <property type="entry name" value="GerE"/>
    <property type="match status" value="1"/>
</dbReference>
<protein>
    <submittedName>
        <fullName evidence="5">LuxR family two component transcriptional regulator</fullName>
    </submittedName>
</protein>
<dbReference type="PANTHER" id="PTHR43214">
    <property type="entry name" value="TWO-COMPONENT RESPONSE REGULATOR"/>
    <property type="match status" value="1"/>
</dbReference>
<dbReference type="SUPFAM" id="SSF46894">
    <property type="entry name" value="C-terminal effector domain of the bipartite response regulators"/>
    <property type="match status" value="1"/>
</dbReference>
<dbReference type="PANTHER" id="PTHR43214:SF24">
    <property type="entry name" value="TRANSCRIPTIONAL REGULATORY PROTEIN NARL-RELATED"/>
    <property type="match status" value="1"/>
</dbReference>
<evidence type="ECO:0000313" key="5">
    <source>
        <dbReference type="EMBL" id="TYQ06974.1"/>
    </source>
</evidence>
<dbReference type="Gene3D" id="3.40.50.2300">
    <property type="match status" value="1"/>
</dbReference>
<dbReference type="CDD" id="cd06170">
    <property type="entry name" value="LuxR_C_like"/>
    <property type="match status" value="1"/>
</dbReference>
<dbReference type="SMART" id="SM00421">
    <property type="entry name" value="HTH_LUXR"/>
    <property type="match status" value="1"/>
</dbReference>
<dbReference type="CDD" id="cd17535">
    <property type="entry name" value="REC_NarL-like"/>
    <property type="match status" value="1"/>
</dbReference>
<dbReference type="GO" id="GO:0006355">
    <property type="term" value="P:regulation of DNA-templated transcription"/>
    <property type="evidence" value="ECO:0007669"/>
    <property type="project" value="InterPro"/>
</dbReference>
<reference evidence="5" key="1">
    <citation type="submission" date="2019-07" db="EMBL/GenBank/DDBJ databases">
        <title>Genomic Encyclopedia of Type Strains, Phase IV (KMG-IV): sequencing the most valuable type-strain genomes for metagenomic binning, comparative biology and taxonomic classification.</title>
        <authorList>
            <person name="Goeker M."/>
        </authorList>
    </citation>
    <scope>NUCLEOTIDE SEQUENCE</scope>
    <source>
        <strain evidence="5">DSM 44596</strain>
    </source>
</reference>
<dbReference type="PROSITE" id="PS00622">
    <property type="entry name" value="HTH_LUXR_1"/>
    <property type="match status" value="1"/>
</dbReference>
<evidence type="ECO:0000256" key="1">
    <source>
        <dbReference type="ARBA" id="ARBA00022553"/>
    </source>
</evidence>
<dbReference type="PROSITE" id="PS50110">
    <property type="entry name" value="RESPONSE_REGULATORY"/>
    <property type="match status" value="1"/>
</dbReference>
<dbReference type="AlphaFoldDB" id="A0A652YVL1"/>
<dbReference type="GO" id="GO:0000160">
    <property type="term" value="P:phosphorelay signal transduction system"/>
    <property type="evidence" value="ECO:0007669"/>
    <property type="project" value="InterPro"/>
</dbReference>
<dbReference type="SUPFAM" id="SSF52172">
    <property type="entry name" value="CheY-like"/>
    <property type="match status" value="1"/>
</dbReference>
<evidence type="ECO:0000256" key="4">
    <source>
        <dbReference type="ARBA" id="ARBA00023163"/>
    </source>
</evidence>
<dbReference type="InterPro" id="IPR016032">
    <property type="entry name" value="Sig_transdc_resp-reg_C-effctor"/>
</dbReference>
<dbReference type="InterPro" id="IPR058245">
    <property type="entry name" value="NreC/VraR/RcsB-like_REC"/>
</dbReference>
<dbReference type="InterPro" id="IPR039420">
    <property type="entry name" value="WalR-like"/>
</dbReference>
<accession>A0A652YVL1</accession>
<dbReference type="SMART" id="SM00448">
    <property type="entry name" value="REC"/>
    <property type="match status" value="1"/>
</dbReference>
<dbReference type="Pfam" id="PF00072">
    <property type="entry name" value="Response_reg"/>
    <property type="match status" value="1"/>
</dbReference>
<dbReference type="InterPro" id="IPR011006">
    <property type="entry name" value="CheY-like_superfamily"/>
</dbReference>
<dbReference type="InterPro" id="IPR000792">
    <property type="entry name" value="Tscrpt_reg_LuxR_C"/>
</dbReference>
<dbReference type="GO" id="GO:0003677">
    <property type="term" value="F:DNA binding"/>
    <property type="evidence" value="ECO:0007669"/>
    <property type="project" value="UniProtKB-KW"/>
</dbReference>
<keyword evidence="4" id="KW-0804">Transcription</keyword>
<gene>
    <name evidence="5" type="ORF">FNL38_1021118</name>
</gene>
<keyword evidence="2" id="KW-0805">Transcription regulation</keyword>
<evidence type="ECO:0000256" key="2">
    <source>
        <dbReference type="ARBA" id="ARBA00023015"/>
    </source>
</evidence>
<dbReference type="PROSITE" id="PS50043">
    <property type="entry name" value="HTH_LUXR_2"/>
    <property type="match status" value="1"/>
</dbReference>
<keyword evidence="3" id="KW-0238">DNA-binding</keyword>
<dbReference type="EMBL" id="VNIQ01000002">
    <property type="protein sequence ID" value="TYQ06974.1"/>
    <property type="molecule type" value="Genomic_DNA"/>
</dbReference>
<proteinExistence type="predicted"/>
<name>A0A652YVL1_NOCGL</name>
<dbReference type="InterPro" id="IPR001789">
    <property type="entry name" value="Sig_transdc_resp-reg_receiver"/>
</dbReference>
<evidence type="ECO:0000256" key="3">
    <source>
        <dbReference type="ARBA" id="ARBA00023125"/>
    </source>
</evidence>